<dbReference type="EMBL" id="JYDP01000006">
    <property type="protein sequence ID" value="KRZ17486.1"/>
    <property type="molecule type" value="Genomic_DNA"/>
</dbReference>
<organism evidence="1 2">
    <name type="scientific">Trichinella zimbabwensis</name>
    <dbReference type="NCBI Taxonomy" id="268475"/>
    <lineage>
        <taxon>Eukaryota</taxon>
        <taxon>Metazoa</taxon>
        <taxon>Ecdysozoa</taxon>
        <taxon>Nematoda</taxon>
        <taxon>Enoplea</taxon>
        <taxon>Dorylaimia</taxon>
        <taxon>Trichinellida</taxon>
        <taxon>Trichinellidae</taxon>
        <taxon>Trichinella</taxon>
    </lineage>
</organism>
<keyword evidence="2" id="KW-1185">Reference proteome</keyword>
<dbReference type="PROSITE" id="PS51257">
    <property type="entry name" value="PROKAR_LIPOPROTEIN"/>
    <property type="match status" value="1"/>
</dbReference>
<evidence type="ECO:0000313" key="1">
    <source>
        <dbReference type="EMBL" id="KRZ17486.1"/>
    </source>
</evidence>
<protein>
    <submittedName>
        <fullName evidence="1">Uncharacterized protein</fullName>
    </submittedName>
</protein>
<name>A0A0V1I3K0_9BILA</name>
<reference evidence="1 2" key="1">
    <citation type="submission" date="2015-01" db="EMBL/GenBank/DDBJ databases">
        <title>Evolution of Trichinella species and genotypes.</title>
        <authorList>
            <person name="Korhonen P.K."/>
            <person name="Edoardo P."/>
            <person name="Giuseppe L.R."/>
            <person name="Gasser R.B."/>
        </authorList>
    </citation>
    <scope>NUCLEOTIDE SEQUENCE [LARGE SCALE GENOMIC DNA]</scope>
    <source>
        <strain evidence="1">ISS1029</strain>
    </source>
</reference>
<sequence>MKFVLSIVTHHLQMFISCQSNAQAKTCACSVGQHIRSHCGFKNAICRSRRKSFLSKRSKSCETKEPREVEVSFVYSLSYFLLTFHGMEWLESSGIRVEGVNHKINSLVGLVLRKCQAMFTTDLGCCTR</sequence>
<proteinExistence type="predicted"/>
<accession>A0A0V1I3K0</accession>
<evidence type="ECO:0000313" key="2">
    <source>
        <dbReference type="Proteomes" id="UP000055024"/>
    </source>
</evidence>
<comment type="caution">
    <text evidence="1">The sequence shown here is derived from an EMBL/GenBank/DDBJ whole genome shotgun (WGS) entry which is preliminary data.</text>
</comment>
<gene>
    <name evidence="1" type="ORF">T11_2223</name>
</gene>
<dbReference type="AlphaFoldDB" id="A0A0V1I3K0"/>
<dbReference type="Proteomes" id="UP000055024">
    <property type="component" value="Unassembled WGS sequence"/>
</dbReference>